<keyword evidence="8 9" id="KW-0539">Nucleus</keyword>
<evidence type="ECO:0000256" key="4">
    <source>
        <dbReference type="ARBA" id="ARBA00022448"/>
    </source>
</evidence>
<sequence length="1042" mass="119532">MDQQILQAVDIASSASADAQLKQQALDFISQIKDSPDGWQQCLNLLTPNAQLSPNVKFFVFQVLDARLPFMTDSDKITVKDYLFVYLKSLVDSNTVEPAFLRNALSKTFGILFSYATLTCYPSLIKDLISLAQPGGTFNELATDYYLRVLLVIHQEIGDQTIAREREHHERSNLLKDSIRANDMVLMTESWKNILKTYSNPDTQLKSDIINNTIHCIGEYISWIEINLILEQEYLGLLYQFLASPNTQHKITTAGCLNEILHKKMAPIKKLELINFLDLSSVLSQMDSKAKDADFDVNIAFAKLVENIGSELVNVLDSSSNEELANADFKNLTIRKILDIFPLVFDYLENEYDDVALEIFPFIGNFLLFLKKNITNEQIDFSYLTSDELLTTLLKKIIMRKRFDEDDDGTEDESIEQFQEVRNKLNSFHDSIVILNETLALEVMITCINESLFNSNSNWHTIELGMHELSHYSEILRNNVMNLPKTMINNSRPYFVFNEMLCKVIDGSTTFLVSHSLIQLLFFELVLKHYTFFTNSNIQVEGVNKEEILLKVLKIFVSNFGVFSDNEKVKYRSWYLFYRFIKLTKPSVDDYIYEELIRSLLPLLSFDFEVTNNAKISNDIDLGVVETNGSFEHQLYLFESLGLLITLIKKPEQRVATFESVLQPLFSNLEKCINNLSQLTLSVVVQVHHSLVSIGTILKGFESLHVQEFDEKFVALLQQISQVVLITLENFLNFNIVREASEFCVVRLFILLVKTPSAALEEVLSKFISIVMMNFDKLKLQEINNFLNFLGQVMHHCCKSQPVYLLLNSLLTPLISKVISRIETESAAAQDDFIKRDILDTQKSFISLLISMYSDHVSSLWLTNENKPALVNVINLMFNYIYNYQSNDLSLVKVAITCINSLLTGVGLGRVTDPEDVFKTDSNMFEEANQLLVTNALLLSCEMSFKMKRELLNDAQYRNSILLEVIRTMKAACFMGYELPDGQVNRKNKTIRFNEMMVEQLRALLVSSMDFPANLAQDFVEKLVELSDRQFLKYLIQLIDKM</sequence>
<evidence type="ECO:0000259" key="10">
    <source>
        <dbReference type="Pfam" id="PF08389"/>
    </source>
</evidence>
<dbReference type="InterPro" id="IPR040017">
    <property type="entry name" value="XPOT"/>
</dbReference>
<keyword evidence="7 9" id="KW-0694">RNA-binding</keyword>
<dbReference type="Proteomes" id="UP000769157">
    <property type="component" value="Unassembled WGS sequence"/>
</dbReference>
<comment type="function">
    <text evidence="9">tRNA nucleus export receptor which facilitates tRNA translocation across the nuclear pore complex.</text>
</comment>
<keyword evidence="4 9" id="KW-0813">Transport</keyword>
<proteinExistence type="inferred from homology"/>
<dbReference type="Gene3D" id="1.25.10.10">
    <property type="entry name" value="Leucine-rich Repeat Variant"/>
    <property type="match status" value="1"/>
</dbReference>
<dbReference type="InterPro" id="IPR016024">
    <property type="entry name" value="ARM-type_fold"/>
</dbReference>
<evidence type="ECO:0000256" key="3">
    <source>
        <dbReference type="ARBA" id="ARBA00018928"/>
    </source>
</evidence>
<keyword evidence="6 9" id="KW-0820">tRNA-binding</keyword>
<evidence type="ECO:0000256" key="2">
    <source>
        <dbReference type="ARBA" id="ARBA00009466"/>
    </source>
</evidence>
<dbReference type="AlphaFoldDB" id="A0A9P8P993"/>
<dbReference type="OrthoDB" id="26399at2759"/>
<dbReference type="RefSeq" id="XP_046062492.1">
    <property type="nucleotide sequence ID" value="XM_046202636.1"/>
</dbReference>
<dbReference type="Pfam" id="PF19282">
    <property type="entry name" value="Exportin-T"/>
    <property type="match status" value="1"/>
</dbReference>
<gene>
    <name evidence="12" type="ORF">OGAPHI_001832</name>
</gene>
<feature type="domain" description="Exportin-T C-terminal" evidence="11">
    <location>
        <begin position="335"/>
        <end position="1041"/>
    </location>
</feature>
<dbReference type="InterPro" id="IPR013598">
    <property type="entry name" value="Exportin-1/Importin-b-like"/>
</dbReference>
<keyword evidence="5 9" id="KW-0963">Cytoplasm</keyword>
<comment type="similarity">
    <text evidence="2 9">Belongs to the exportin family.</text>
</comment>
<reference evidence="12" key="2">
    <citation type="submission" date="2021-01" db="EMBL/GenBank/DDBJ databases">
        <authorList>
            <person name="Schikora-Tamarit M.A."/>
        </authorList>
    </citation>
    <scope>NUCLEOTIDE SEQUENCE</scope>
    <source>
        <strain evidence="12">CBS6075</strain>
    </source>
</reference>
<dbReference type="PANTHER" id="PTHR15952">
    <property type="entry name" value="EXPORTIN-T/LOS1"/>
    <property type="match status" value="1"/>
</dbReference>
<protein>
    <recommendedName>
        <fullName evidence="3 9">Exportin-T</fullName>
    </recommendedName>
    <alternativeName>
        <fullName evidence="9">Exportin(tRNA)</fullName>
    </alternativeName>
    <alternativeName>
        <fullName evidence="9">tRNA exportin</fullName>
    </alternativeName>
</protein>
<dbReference type="GO" id="GO:0000049">
    <property type="term" value="F:tRNA binding"/>
    <property type="evidence" value="ECO:0007669"/>
    <property type="project" value="UniProtKB-UniRule"/>
</dbReference>
<comment type="caution">
    <text evidence="12">The sequence shown here is derived from an EMBL/GenBank/DDBJ whole genome shotgun (WGS) entry which is preliminary data.</text>
</comment>
<dbReference type="InterPro" id="IPR011989">
    <property type="entry name" value="ARM-like"/>
</dbReference>
<evidence type="ECO:0000256" key="1">
    <source>
        <dbReference type="ARBA" id="ARBA00004496"/>
    </source>
</evidence>
<reference evidence="12" key="1">
    <citation type="journal article" date="2021" name="Open Biol.">
        <title>Shared evolutionary footprints suggest mitochondrial oxidative damage underlies multiple complex I losses in fungi.</title>
        <authorList>
            <person name="Schikora-Tamarit M.A."/>
            <person name="Marcet-Houben M."/>
            <person name="Nosek J."/>
            <person name="Gabaldon T."/>
        </authorList>
    </citation>
    <scope>NUCLEOTIDE SEQUENCE</scope>
    <source>
        <strain evidence="12">CBS6075</strain>
    </source>
</reference>
<name>A0A9P8P993_9ASCO</name>
<keyword evidence="13" id="KW-1185">Reference proteome</keyword>
<dbReference type="InterPro" id="IPR045546">
    <property type="entry name" value="Exportin-T_C"/>
</dbReference>
<dbReference type="PANTHER" id="PTHR15952:SF11">
    <property type="entry name" value="EXPORTIN-T"/>
    <property type="match status" value="1"/>
</dbReference>
<evidence type="ECO:0000256" key="5">
    <source>
        <dbReference type="ARBA" id="ARBA00022490"/>
    </source>
</evidence>
<evidence type="ECO:0000256" key="6">
    <source>
        <dbReference type="ARBA" id="ARBA00022555"/>
    </source>
</evidence>
<comment type="subcellular location">
    <subcellularLocation>
        <location evidence="1 9">Cytoplasm</location>
    </subcellularLocation>
    <subcellularLocation>
        <location evidence="9">Nucleus</location>
    </subcellularLocation>
    <text evidence="9">Shuttles between the nucleus and the cytoplasm.</text>
</comment>
<accession>A0A9P8P993</accession>
<evidence type="ECO:0000256" key="7">
    <source>
        <dbReference type="ARBA" id="ARBA00022884"/>
    </source>
</evidence>
<evidence type="ECO:0000256" key="8">
    <source>
        <dbReference type="ARBA" id="ARBA00023242"/>
    </source>
</evidence>
<dbReference type="Pfam" id="PF08389">
    <property type="entry name" value="Xpo1"/>
    <property type="match status" value="1"/>
</dbReference>
<dbReference type="GO" id="GO:0005737">
    <property type="term" value="C:cytoplasm"/>
    <property type="evidence" value="ECO:0007669"/>
    <property type="project" value="UniProtKB-SubCell"/>
</dbReference>
<evidence type="ECO:0000256" key="9">
    <source>
        <dbReference type="RuleBase" id="RU366037"/>
    </source>
</evidence>
<dbReference type="GeneID" id="70233799"/>
<dbReference type="SUPFAM" id="SSF48371">
    <property type="entry name" value="ARM repeat"/>
    <property type="match status" value="1"/>
</dbReference>
<dbReference type="GO" id="GO:0071528">
    <property type="term" value="P:tRNA re-export from nucleus"/>
    <property type="evidence" value="ECO:0007669"/>
    <property type="project" value="UniProtKB-UniRule"/>
</dbReference>
<organism evidence="12 13">
    <name type="scientific">Ogataea philodendri</name>
    <dbReference type="NCBI Taxonomy" id="1378263"/>
    <lineage>
        <taxon>Eukaryota</taxon>
        <taxon>Fungi</taxon>
        <taxon>Dikarya</taxon>
        <taxon>Ascomycota</taxon>
        <taxon>Saccharomycotina</taxon>
        <taxon>Pichiomycetes</taxon>
        <taxon>Pichiales</taxon>
        <taxon>Pichiaceae</taxon>
        <taxon>Ogataea</taxon>
    </lineage>
</organism>
<dbReference type="GO" id="GO:0016363">
    <property type="term" value="C:nuclear matrix"/>
    <property type="evidence" value="ECO:0007669"/>
    <property type="project" value="TreeGrafter"/>
</dbReference>
<evidence type="ECO:0000313" key="13">
    <source>
        <dbReference type="Proteomes" id="UP000769157"/>
    </source>
</evidence>
<feature type="domain" description="Exportin-1/Importin-beta-like" evidence="10">
    <location>
        <begin position="98"/>
        <end position="257"/>
    </location>
</feature>
<dbReference type="EMBL" id="JAEUBE010000158">
    <property type="protein sequence ID" value="KAH3668078.1"/>
    <property type="molecule type" value="Genomic_DNA"/>
</dbReference>
<evidence type="ECO:0000259" key="11">
    <source>
        <dbReference type="Pfam" id="PF19282"/>
    </source>
</evidence>
<dbReference type="GO" id="GO:0005643">
    <property type="term" value="C:nuclear pore"/>
    <property type="evidence" value="ECO:0007669"/>
    <property type="project" value="TreeGrafter"/>
</dbReference>
<evidence type="ECO:0000313" key="12">
    <source>
        <dbReference type="EMBL" id="KAH3668078.1"/>
    </source>
</evidence>
<dbReference type="GO" id="GO:0031267">
    <property type="term" value="F:small GTPase binding"/>
    <property type="evidence" value="ECO:0007669"/>
    <property type="project" value="InterPro"/>
</dbReference>